<evidence type="ECO:0000256" key="2">
    <source>
        <dbReference type="ARBA" id="ARBA00023235"/>
    </source>
</evidence>
<feature type="transmembrane region" description="Helical" evidence="3">
    <location>
        <begin position="89"/>
        <end position="107"/>
    </location>
</feature>
<evidence type="ECO:0008006" key="6">
    <source>
        <dbReference type="Google" id="ProtNLM"/>
    </source>
</evidence>
<comment type="caution">
    <text evidence="4">The sequence shown here is derived from an EMBL/GenBank/DDBJ whole genome shotgun (WGS) entry which is preliminary data.</text>
</comment>
<dbReference type="GO" id="GO:0016853">
    <property type="term" value="F:isomerase activity"/>
    <property type="evidence" value="ECO:0007669"/>
    <property type="project" value="UniProtKB-KW"/>
</dbReference>
<dbReference type="SUPFAM" id="SSF54506">
    <property type="entry name" value="Diaminopimelate epimerase-like"/>
    <property type="match status" value="1"/>
</dbReference>
<dbReference type="PANTHER" id="PTHR13774">
    <property type="entry name" value="PHENAZINE BIOSYNTHESIS PROTEIN"/>
    <property type="match status" value="1"/>
</dbReference>
<evidence type="ECO:0000313" key="5">
    <source>
        <dbReference type="Proteomes" id="UP000708338"/>
    </source>
</evidence>
<organism evidence="4 5">
    <name type="scientific">Enterocloster citroniae</name>
    <dbReference type="NCBI Taxonomy" id="358743"/>
    <lineage>
        <taxon>Bacteria</taxon>
        <taxon>Bacillati</taxon>
        <taxon>Bacillota</taxon>
        <taxon>Clostridia</taxon>
        <taxon>Lachnospirales</taxon>
        <taxon>Lachnospiraceae</taxon>
        <taxon>Enterocloster</taxon>
    </lineage>
</organism>
<dbReference type="Proteomes" id="UP000708338">
    <property type="component" value="Unassembled WGS sequence"/>
</dbReference>
<name>A0AA41K5S6_9FIRM</name>
<dbReference type="Gene3D" id="3.10.310.10">
    <property type="entry name" value="Diaminopimelate Epimerase, Chain A, domain 1"/>
    <property type="match status" value="1"/>
</dbReference>
<dbReference type="AlphaFoldDB" id="A0AA41K5S6"/>
<evidence type="ECO:0000313" key="4">
    <source>
        <dbReference type="EMBL" id="MBT9810821.1"/>
    </source>
</evidence>
<dbReference type="EMBL" id="WQPS01000014">
    <property type="protein sequence ID" value="MBT9810821.1"/>
    <property type="molecule type" value="Genomic_DNA"/>
</dbReference>
<evidence type="ECO:0000256" key="1">
    <source>
        <dbReference type="ARBA" id="ARBA00008270"/>
    </source>
</evidence>
<comment type="similarity">
    <text evidence="1">Belongs to the PhzF family.</text>
</comment>
<gene>
    <name evidence="4" type="ORF">GPL26_14395</name>
</gene>
<dbReference type="Pfam" id="PF02567">
    <property type="entry name" value="PhzC-PhzF"/>
    <property type="match status" value="1"/>
</dbReference>
<reference evidence="4" key="1">
    <citation type="journal article" date="2021" name="Gut Microbes">
        <title>A synthetic consortium of 100 gut commensals modulates the composition and function in a colon model of the microbiome of elderly subjects.</title>
        <authorList>
            <person name="Perez M."/>
            <person name="Ntemiri A."/>
            <person name="Tan H."/>
            <person name="Harris H.M.B."/>
            <person name="Roager H.M."/>
            <person name="Ribiere C."/>
            <person name="O'Toole P.W."/>
        </authorList>
    </citation>
    <scope>NUCLEOTIDE SEQUENCE</scope>
    <source>
        <strain evidence="4">MCC335</strain>
    </source>
</reference>
<evidence type="ECO:0000256" key="3">
    <source>
        <dbReference type="SAM" id="Phobius"/>
    </source>
</evidence>
<dbReference type="InterPro" id="IPR003719">
    <property type="entry name" value="Phenazine_PhzF-like"/>
</dbReference>
<keyword evidence="2" id="KW-0413">Isomerase</keyword>
<keyword evidence="3" id="KW-0472">Membrane</keyword>
<keyword evidence="3" id="KW-0812">Transmembrane</keyword>
<keyword evidence="3" id="KW-1133">Transmembrane helix</keyword>
<dbReference type="GO" id="GO:0005737">
    <property type="term" value="C:cytoplasm"/>
    <property type="evidence" value="ECO:0007669"/>
    <property type="project" value="TreeGrafter"/>
</dbReference>
<accession>A0AA41K5S6</accession>
<proteinExistence type="inferred from homology"/>
<dbReference type="PANTHER" id="PTHR13774:SF17">
    <property type="entry name" value="PHENAZINE BIOSYNTHESIS-LIKE DOMAIN-CONTAINING PROTEIN"/>
    <property type="match status" value="1"/>
</dbReference>
<protein>
    <recommendedName>
        <fullName evidence="6">PhzF family phenazine biosynthesis protein</fullName>
    </recommendedName>
</protein>
<sequence length="117" mass="13466">MTFFQQDKRFSGKFLQPHNDRVFRGNQAAICVLDRWLPEKTMMDITLENNFSETAFVVRNSHMYDLRWFTPGGEIDLCGHATLAARLSFSSYTMVFPSASTFIFIWISSFSGMDPSC</sequence>